<evidence type="ECO:0000313" key="1">
    <source>
        <dbReference type="EMBL" id="MDR6203521.1"/>
    </source>
</evidence>
<proteinExistence type="predicted"/>
<protein>
    <submittedName>
        <fullName evidence="1">Uncharacterized protein</fullName>
    </submittedName>
</protein>
<dbReference type="RefSeq" id="WP_029970788.1">
    <property type="nucleotide sequence ID" value="NZ_ATXV01000013.1"/>
</dbReference>
<dbReference type="Proteomes" id="UP001245184">
    <property type="component" value="Unassembled WGS sequence"/>
</dbReference>
<dbReference type="AlphaFoldDB" id="A0ABD5CF47"/>
<organism evidence="1 2">
    <name type="scientific">Paraburkholderia graminis</name>
    <dbReference type="NCBI Taxonomy" id="60548"/>
    <lineage>
        <taxon>Bacteria</taxon>
        <taxon>Pseudomonadati</taxon>
        <taxon>Pseudomonadota</taxon>
        <taxon>Betaproteobacteria</taxon>
        <taxon>Burkholderiales</taxon>
        <taxon>Burkholderiaceae</taxon>
        <taxon>Paraburkholderia</taxon>
    </lineage>
</organism>
<reference evidence="1 2" key="1">
    <citation type="submission" date="2023-08" db="EMBL/GenBank/DDBJ databases">
        <title>Genome sequencing of plant associated microbes to promote plant fitness in Sorghum bicolor and Oryza sativa.</title>
        <authorList>
            <person name="Coleman-Derr D."/>
        </authorList>
    </citation>
    <scope>NUCLEOTIDE SEQUENCE [LARGE SCALE GENOMIC DNA]</scope>
    <source>
        <strain evidence="1 2">SLBN-33</strain>
    </source>
</reference>
<accession>A0ABD5CF47</accession>
<dbReference type="EMBL" id="JAVIZN010000002">
    <property type="protein sequence ID" value="MDR6203521.1"/>
    <property type="molecule type" value="Genomic_DNA"/>
</dbReference>
<evidence type="ECO:0000313" key="2">
    <source>
        <dbReference type="Proteomes" id="UP001245184"/>
    </source>
</evidence>
<gene>
    <name evidence="1" type="ORF">QF025_002241</name>
</gene>
<name>A0ABD5CF47_9BURK</name>
<comment type="caution">
    <text evidence="1">The sequence shown here is derived from an EMBL/GenBank/DDBJ whole genome shotgun (WGS) entry which is preliminary data.</text>
</comment>
<sequence length="66" mass="7467">MLVDTMSGELIVRDAWELQKPEWIAYRANNVAKFASAAKSVITVFMRRTSVFPDAQKSAFDSRRAS</sequence>